<evidence type="ECO:0000313" key="1">
    <source>
        <dbReference type="EMBL" id="TKV80098.1"/>
    </source>
</evidence>
<name>A0A4U6RZW6_BRAEL</name>
<dbReference type="Proteomes" id="UP000305095">
    <property type="component" value="Unassembled WGS sequence"/>
</dbReference>
<dbReference type="AlphaFoldDB" id="A0A4U6RZW6"/>
<proteinExistence type="predicted"/>
<organism evidence="1 2">
    <name type="scientific">Bradyrhizobium elkanii</name>
    <dbReference type="NCBI Taxonomy" id="29448"/>
    <lineage>
        <taxon>Bacteria</taxon>
        <taxon>Pseudomonadati</taxon>
        <taxon>Pseudomonadota</taxon>
        <taxon>Alphaproteobacteria</taxon>
        <taxon>Hyphomicrobiales</taxon>
        <taxon>Nitrobacteraceae</taxon>
        <taxon>Bradyrhizobium</taxon>
    </lineage>
</organism>
<evidence type="ECO:0008006" key="3">
    <source>
        <dbReference type="Google" id="ProtNLM"/>
    </source>
</evidence>
<evidence type="ECO:0000313" key="2">
    <source>
        <dbReference type="Proteomes" id="UP000305095"/>
    </source>
</evidence>
<dbReference type="SUPFAM" id="SSF55486">
    <property type="entry name" value="Metalloproteases ('zincins'), catalytic domain"/>
    <property type="match status" value="1"/>
</dbReference>
<dbReference type="CDD" id="cd09598">
    <property type="entry name" value="M4_like"/>
    <property type="match status" value="1"/>
</dbReference>
<reference evidence="1 2" key="1">
    <citation type="submission" date="2019-05" db="EMBL/GenBank/DDBJ databases">
        <title>Draft Genome of Bradyrhizobium elkanii strain SEMIA 938, Used in Commercial Inoculants for Lupinus spp. in Brazil.</title>
        <authorList>
            <person name="Hungria M."/>
            <person name="Delamuta J.R.M."/>
            <person name="Ribeiro R.A."/>
            <person name="Nogueira M.A."/>
        </authorList>
    </citation>
    <scope>NUCLEOTIDE SEQUENCE [LARGE SCALE GENOMIC DNA]</scope>
    <source>
        <strain evidence="1 2">Semia 938</strain>
    </source>
</reference>
<dbReference type="EMBL" id="SZZP01000010">
    <property type="protein sequence ID" value="TKV80098.1"/>
    <property type="molecule type" value="Genomic_DNA"/>
</dbReference>
<accession>A0A4U6RZW6</accession>
<protein>
    <recommendedName>
        <fullName evidence="3">Peptidase M4</fullName>
    </recommendedName>
</protein>
<sequence>MQAGTRQPGNTPPFRRLRIYAFDPSASLDMQTAVINEARVQLPWEELADGPSGEYVEVVDVDPASGGFYPAVKLDEVALLVQDGLPPSEGNPKFHQQMAYAVAMMTIRNFERALGRKVLWAPRPWRSIGKGGERFVEKLRIHPHALREANAYYSPSKVALLFGYFRASTRDAGRNLPGGVVFTCLSHDVLAHETAHAILDGMHRRFIEASNIDSLAFHEAFADIVALFQHFTLPESVRHQISHLRGDLGQRSLLSGLARQFGEAIGRHHALRDAIDEVDPVTHLPDPTALDRTTEPHERGAFLVAAVFDAFVSIYKSRVADLLRLTTGEGDRFPSSDLHPDLVGRLTVEATKSAGHVLRMCIRALDYLPPVDVTFGDYLRAIITADADLVADDVRGYRLAFIEAFRRRGIYPKDIRSLSVENLIWEPPEASISIGWLTKQDFSYRGKRRDIFRTEEVRKRNLANWLVSNAEMSHEAIRAMGLWLRSDAKVTIRRSRELKGPRFEVQSVRVANRVGPDGQLEPQIIIEITQERRGYRTAELQQEVERQGRISGVRADFTFRGGATLVVDLRTRQVRCCIVKDIDSDSRLAAQRAFQFGAQSESLGATYYNAAGRREPFAFLHRML</sequence>
<gene>
    <name evidence="1" type="ORF">FDV58_17765</name>
</gene>
<comment type="caution">
    <text evidence="1">The sequence shown here is derived from an EMBL/GenBank/DDBJ whole genome shotgun (WGS) entry which is preliminary data.</text>
</comment>